<keyword evidence="1" id="KW-0812">Transmembrane</keyword>
<evidence type="ECO:0000256" key="1">
    <source>
        <dbReference type="SAM" id="Phobius"/>
    </source>
</evidence>
<evidence type="ECO:0000313" key="3">
    <source>
        <dbReference type="Proteomes" id="UP001165343"/>
    </source>
</evidence>
<feature type="transmembrane region" description="Helical" evidence="1">
    <location>
        <begin position="104"/>
        <end position="122"/>
    </location>
</feature>
<feature type="transmembrane region" description="Helical" evidence="1">
    <location>
        <begin position="16"/>
        <end position="35"/>
    </location>
</feature>
<reference evidence="2" key="1">
    <citation type="submission" date="2022-05" db="EMBL/GenBank/DDBJ databases">
        <authorList>
            <person name="Jo J.-H."/>
            <person name="Im W.-T."/>
        </authorList>
    </citation>
    <scope>NUCLEOTIDE SEQUENCE</scope>
    <source>
        <strain evidence="2">RG327</strain>
    </source>
</reference>
<dbReference type="Proteomes" id="UP001165343">
    <property type="component" value="Unassembled WGS sequence"/>
</dbReference>
<comment type="caution">
    <text evidence="2">The sequence shown here is derived from an EMBL/GenBank/DDBJ whole genome shotgun (WGS) entry which is preliminary data.</text>
</comment>
<feature type="transmembrane region" description="Helical" evidence="1">
    <location>
        <begin position="47"/>
        <end position="65"/>
    </location>
</feature>
<sequence>MANEVVQRRLASPWRVIGWGIAVAIVLAPLVAMQLQAPGVNWTLGDFIFAIVLIGGVGLLLELAVRVSASWAYRGGVALALAAGFLLIWINGAVGIIGDEDNPANLVFMAIIAMAVAGAIVAGGKAALMARAMAVAAVAQALVGAIVFAIDAGASAPPGPVKLLILIEGFAAMWLGSSLLFRKAAAES</sequence>
<feature type="transmembrane region" description="Helical" evidence="1">
    <location>
        <begin position="134"/>
        <end position="155"/>
    </location>
</feature>
<protein>
    <recommendedName>
        <fullName evidence="4">DUF308 domain-containing protein</fullName>
    </recommendedName>
</protein>
<accession>A0ABT0REL0</accession>
<name>A0ABT0REL0_9SPHN</name>
<feature type="transmembrane region" description="Helical" evidence="1">
    <location>
        <begin position="77"/>
        <end position="98"/>
    </location>
</feature>
<keyword evidence="1" id="KW-0472">Membrane</keyword>
<keyword evidence="1" id="KW-1133">Transmembrane helix</keyword>
<dbReference type="RefSeq" id="WP_249867635.1">
    <property type="nucleotide sequence ID" value="NZ_JAMGBC010000001.1"/>
</dbReference>
<gene>
    <name evidence="2" type="ORF">LZ519_05085</name>
</gene>
<organism evidence="2 3">
    <name type="scientific">Sphingomonas anseongensis</name>
    <dbReference type="NCBI Taxonomy" id="2908207"/>
    <lineage>
        <taxon>Bacteria</taxon>
        <taxon>Pseudomonadati</taxon>
        <taxon>Pseudomonadota</taxon>
        <taxon>Alphaproteobacteria</taxon>
        <taxon>Sphingomonadales</taxon>
        <taxon>Sphingomonadaceae</taxon>
        <taxon>Sphingomonas</taxon>
    </lineage>
</organism>
<evidence type="ECO:0000313" key="2">
    <source>
        <dbReference type="EMBL" id="MCL6678694.1"/>
    </source>
</evidence>
<dbReference type="EMBL" id="JAMGBC010000001">
    <property type="protein sequence ID" value="MCL6678694.1"/>
    <property type="molecule type" value="Genomic_DNA"/>
</dbReference>
<evidence type="ECO:0008006" key="4">
    <source>
        <dbReference type="Google" id="ProtNLM"/>
    </source>
</evidence>
<feature type="transmembrane region" description="Helical" evidence="1">
    <location>
        <begin position="161"/>
        <end position="181"/>
    </location>
</feature>
<keyword evidence="3" id="KW-1185">Reference proteome</keyword>
<proteinExistence type="predicted"/>